<keyword evidence="8" id="KW-0393">Immunoglobulin domain</keyword>
<reference evidence="13" key="2">
    <citation type="submission" date="2020-05" db="UniProtKB">
        <authorList>
            <consortium name="EnsemblMetazoa"/>
        </authorList>
    </citation>
    <scope>IDENTIFICATION</scope>
    <source>
        <strain evidence="13">LVP_AGWG</strain>
    </source>
</reference>
<feature type="domain" description="Ig-like" evidence="12">
    <location>
        <begin position="240"/>
        <end position="334"/>
    </location>
</feature>
<evidence type="ECO:0000259" key="12">
    <source>
        <dbReference type="PROSITE" id="PS50835"/>
    </source>
</evidence>
<feature type="compositionally biased region" description="Pro residues" evidence="9">
    <location>
        <begin position="339"/>
        <end position="355"/>
    </location>
</feature>
<dbReference type="InterPro" id="IPR051170">
    <property type="entry name" value="Neural/epithelial_adhesion"/>
</dbReference>
<feature type="signal peptide" evidence="11">
    <location>
        <begin position="1"/>
        <end position="24"/>
    </location>
</feature>
<dbReference type="FunCoup" id="A0A6I8T4H6">
    <property type="interactions" value="109"/>
</dbReference>
<dbReference type="Pfam" id="PF07679">
    <property type="entry name" value="I-set"/>
    <property type="match status" value="2"/>
</dbReference>
<dbReference type="FunFam" id="2.60.40.10:FF:000328">
    <property type="entry name" value="CLUMA_CG000981, isoform A"/>
    <property type="match status" value="1"/>
</dbReference>
<dbReference type="AlphaFoldDB" id="A0A6I8T4H6"/>
<dbReference type="InterPro" id="IPR013098">
    <property type="entry name" value="Ig_I-set"/>
</dbReference>
<dbReference type="SUPFAM" id="SSF48726">
    <property type="entry name" value="Immunoglobulin"/>
    <property type="match status" value="3"/>
</dbReference>
<dbReference type="Proteomes" id="UP000008820">
    <property type="component" value="Chromosome 2"/>
</dbReference>
<dbReference type="GO" id="GO:0005886">
    <property type="term" value="C:plasma membrane"/>
    <property type="evidence" value="ECO:0007669"/>
    <property type="project" value="UniProtKB-SubCell"/>
</dbReference>
<reference evidence="13 14" key="1">
    <citation type="submission" date="2017-06" db="EMBL/GenBank/DDBJ databases">
        <title>Aedes aegypti genome working group (AGWG) sequencing and assembly.</title>
        <authorList>
            <consortium name="Aedes aegypti Genome Working Group (AGWG)"/>
            <person name="Matthews B.J."/>
        </authorList>
    </citation>
    <scope>NUCLEOTIDE SEQUENCE [LARGE SCALE GENOMIC DNA]</scope>
    <source>
        <strain evidence="13 14">LVP_AGWG</strain>
    </source>
</reference>
<feature type="domain" description="Ig-like" evidence="12">
    <location>
        <begin position="135"/>
        <end position="229"/>
    </location>
</feature>
<dbReference type="InterPro" id="IPR003598">
    <property type="entry name" value="Ig_sub2"/>
</dbReference>
<evidence type="ECO:0000256" key="5">
    <source>
        <dbReference type="ARBA" id="ARBA00023136"/>
    </source>
</evidence>
<keyword evidence="14" id="KW-1185">Reference proteome</keyword>
<accession>A0A6I8T4H6</accession>
<evidence type="ECO:0000256" key="2">
    <source>
        <dbReference type="ARBA" id="ARBA00022475"/>
    </source>
</evidence>
<feature type="region of interest" description="Disordered" evidence="9">
    <location>
        <begin position="336"/>
        <end position="387"/>
    </location>
</feature>
<dbReference type="PANTHER" id="PTHR12231">
    <property type="entry name" value="CTX-RELATED TYPE I TRANSMEMBRANE PROTEIN"/>
    <property type="match status" value="1"/>
</dbReference>
<dbReference type="PANTHER" id="PTHR12231:SF265">
    <property type="entry name" value="DPR-INTERACTING PROTEIN LAMBDA"/>
    <property type="match status" value="1"/>
</dbReference>
<dbReference type="OrthoDB" id="10012075at2759"/>
<organism evidence="13 14">
    <name type="scientific">Aedes aegypti</name>
    <name type="common">Yellowfever mosquito</name>
    <name type="synonym">Culex aegypti</name>
    <dbReference type="NCBI Taxonomy" id="7159"/>
    <lineage>
        <taxon>Eukaryota</taxon>
        <taxon>Metazoa</taxon>
        <taxon>Ecdysozoa</taxon>
        <taxon>Arthropoda</taxon>
        <taxon>Hexapoda</taxon>
        <taxon>Insecta</taxon>
        <taxon>Pterygota</taxon>
        <taxon>Neoptera</taxon>
        <taxon>Endopterygota</taxon>
        <taxon>Diptera</taxon>
        <taxon>Nematocera</taxon>
        <taxon>Culicoidea</taxon>
        <taxon>Culicidae</taxon>
        <taxon>Culicinae</taxon>
        <taxon>Aedini</taxon>
        <taxon>Aedes</taxon>
        <taxon>Stegomyia</taxon>
    </lineage>
</organism>
<dbReference type="InterPro" id="IPR003599">
    <property type="entry name" value="Ig_sub"/>
</dbReference>
<evidence type="ECO:0000256" key="6">
    <source>
        <dbReference type="ARBA" id="ARBA00023157"/>
    </source>
</evidence>
<evidence type="ECO:0000313" key="14">
    <source>
        <dbReference type="Proteomes" id="UP000008820"/>
    </source>
</evidence>
<keyword evidence="10" id="KW-0812">Transmembrane</keyword>
<keyword evidence="2" id="KW-1003">Cell membrane</keyword>
<evidence type="ECO:0000256" key="4">
    <source>
        <dbReference type="ARBA" id="ARBA00022737"/>
    </source>
</evidence>
<feature type="compositionally biased region" description="Basic residues" evidence="9">
    <location>
        <begin position="356"/>
        <end position="368"/>
    </location>
</feature>
<evidence type="ECO:0000256" key="8">
    <source>
        <dbReference type="ARBA" id="ARBA00023319"/>
    </source>
</evidence>
<gene>
    <name evidence="13" type="primary">5568825</name>
</gene>
<keyword evidence="6" id="KW-1015">Disulfide bond</keyword>
<dbReference type="PROSITE" id="PS50835">
    <property type="entry name" value="IG_LIKE"/>
    <property type="match status" value="3"/>
</dbReference>
<evidence type="ECO:0000256" key="11">
    <source>
        <dbReference type="SAM" id="SignalP"/>
    </source>
</evidence>
<dbReference type="EnsemblMetazoa" id="AAEL001181-RB">
    <property type="protein sequence ID" value="AAEL001181-PB"/>
    <property type="gene ID" value="AAEL001181"/>
</dbReference>
<dbReference type="InParanoid" id="A0A6I8T4H6"/>
<dbReference type="SMART" id="SM00409">
    <property type="entry name" value="IG"/>
    <property type="match status" value="3"/>
</dbReference>
<evidence type="ECO:0000256" key="10">
    <source>
        <dbReference type="SAM" id="Phobius"/>
    </source>
</evidence>
<dbReference type="InterPro" id="IPR013783">
    <property type="entry name" value="Ig-like_fold"/>
</dbReference>
<evidence type="ECO:0000313" key="13">
    <source>
        <dbReference type="EnsemblMetazoa" id="AAEL001181-PB"/>
    </source>
</evidence>
<feature type="chain" id="PRO_5043893427" description="Ig-like domain-containing protein" evidence="11">
    <location>
        <begin position="25"/>
        <end position="523"/>
    </location>
</feature>
<dbReference type="SMART" id="SM00408">
    <property type="entry name" value="IGc2"/>
    <property type="match status" value="3"/>
</dbReference>
<evidence type="ECO:0000256" key="9">
    <source>
        <dbReference type="SAM" id="MobiDB-lite"/>
    </source>
</evidence>
<protein>
    <recommendedName>
        <fullName evidence="12">Ig-like domain-containing protein</fullName>
    </recommendedName>
</protein>
<keyword evidence="7" id="KW-0325">Glycoprotein</keyword>
<sequence length="523" mass="56937">MGHINFVELKLLLNILFVAILVNGHGSQTETQPEFLAPLDNLTVTQGRDVSFTCVVNNLGQYRVAWIKSDTKAILAIHTHMVALNQRLSVTHNGHNTWKLHISHVQLNDSGSYMCQVNTDPMRHQSGNLEVVVPPDILNSNDPNSASLEEGVANENGNIQLVCQAVGVPLPNVQWRREDGKDIVIRTEGREKQVMKAVEGERLILNQVQRTDMGGYLCIASNGIPPSVSKRYDVQVNFAPSVRAGNQLVAAPVESHVMLQCIVEAFPTPLNGWYKNDGVKLYQGEKYVIVEEKINAFTWQLNLTIRHLQKTDFAPYVCSSINALGKADARIRLQELRLPPKPTTTPTPYVPPTPKQPRRKQHHQSHGKGSHEGNGKGAGPGNGFNRDSYIINHIQENDMLGGFVSEVPPKGAYGTGAGYGSGAGGMYGPGTNHGTGPGGNSLEKVRNTQMPASIPSRQPPHWILNSNGAMASSRAGSNAVLLVAVLVSVLPRWTATRWSGLVTTLASSCSLMIYSLLMLLTVT</sequence>
<evidence type="ECO:0000256" key="3">
    <source>
        <dbReference type="ARBA" id="ARBA00022729"/>
    </source>
</evidence>
<evidence type="ECO:0000256" key="7">
    <source>
        <dbReference type="ARBA" id="ARBA00023180"/>
    </source>
</evidence>
<proteinExistence type="predicted"/>
<comment type="subcellular location">
    <subcellularLocation>
        <location evidence="1">Cell membrane</location>
    </subcellularLocation>
</comment>
<feature type="transmembrane region" description="Helical" evidence="10">
    <location>
        <begin position="500"/>
        <end position="522"/>
    </location>
</feature>
<keyword evidence="3 11" id="KW-0732">Signal</keyword>
<keyword evidence="10" id="KW-1133">Transmembrane helix</keyword>
<evidence type="ECO:0000256" key="1">
    <source>
        <dbReference type="ARBA" id="ARBA00004236"/>
    </source>
</evidence>
<dbReference type="InterPro" id="IPR007110">
    <property type="entry name" value="Ig-like_dom"/>
</dbReference>
<keyword evidence="5 10" id="KW-0472">Membrane</keyword>
<dbReference type="Pfam" id="PF13927">
    <property type="entry name" value="Ig_3"/>
    <property type="match status" value="1"/>
</dbReference>
<dbReference type="Gene3D" id="2.60.40.10">
    <property type="entry name" value="Immunoglobulins"/>
    <property type="match status" value="3"/>
</dbReference>
<dbReference type="InterPro" id="IPR036179">
    <property type="entry name" value="Ig-like_dom_sf"/>
</dbReference>
<keyword evidence="4" id="KW-0677">Repeat</keyword>
<feature type="domain" description="Ig-like" evidence="12">
    <location>
        <begin position="33"/>
        <end position="130"/>
    </location>
</feature>
<name>A0A6I8T4H6_AEDAE</name>
<dbReference type="GO" id="GO:0043005">
    <property type="term" value="C:neuron projection"/>
    <property type="evidence" value="ECO:0007669"/>
    <property type="project" value="TreeGrafter"/>
</dbReference>